<dbReference type="GO" id="GO:0008721">
    <property type="term" value="F:D-serine ammonia-lyase activity"/>
    <property type="evidence" value="ECO:0007669"/>
    <property type="project" value="TreeGrafter"/>
</dbReference>
<name>A0A1H5KJI7_9ACTN</name>
<sequence length="432" mass="46050">MEITVPDADADATVPDVPPPPAAPDPAAPPVASSRADLRHRLNTATAGFEAPLAAIDMEAWDVNAADLVRRAAGKPIRVASKSLRSRMLLRDVLGRDGFHGVLALTLSEALWLVGTELSSDVVVGYPTADRRGLARLAGDDELAAGITLMVDDVAQLDLVDAVAPTDGRVEIRVCLELDLSWQPLGGRMRVGAKRSPLHAVDDLVRLAHAVQSRPGFRLVGVMGYESQIAGVQDAPPGRGWRGRMVRSMQKRSWAELSERRVEAVEAVRKFADLEFVNGGGSGSVERTVSDVSITEVTAGSGLLAPRLFDGYTSFSPRPAAFFAVPVVRRPGPGVVTVQGGGYVASGAAGDDRLPVPWLPEGLTLDKDEGAGEAQTPLLGSPADDLALGDRVWFRHGKAGELAERFDQYYLVRGERLVDTIATYRGDGKTFL</sequence>
<dbReference type="InterPro" id="IPR051466">
    <property type="entry name" value="D-amino_acid_metab_enzyme"/>
</dbReference>
<accession>A0A1H5KJI7</accession>
<dbReference type="InterPro" id="IPR029066">
    <property type="entry name" value="PLP-binding_barrel"/>
</dbReference>
<dbReference type="SUPFAM" id="SSF51419">
    <property type="entry name" value="PLP-binding barrel"/>
    <property type="match status" value="1"/>
</dbReference>
<evidence type="ECO:0000313" key="2">
    <source>
        <dbReference type="EMBL" id="SEE64923.1"/>
    </source>
</evidence>
<feature type="compositionally biased region" description="Low complexity" evidence="1">
    <location>
        <begin position="1"/>
        <end position="15"/>
    </location>
</feature>
<dbReference type="AlphaFoldDB" id="A0A1H5KJI7"/>
<dbReference type="PANTHER" id="PTHR28004:SF2">
    <property type="entry name" value="D-SERINE DEHYDRATASE"/>
    <property type="match status" value="1"/>
</dbReference>
<protein>
    <submittedName>
        <fullName evidence="2">D-serine deaminase, pyridoxal phosphate-dependent</fullName>
    </submittedName>
</protein>
<evidence type="ECO:0000256" key="1">
    <source>
        <dbReference type="SAM" id="MobiDB-lite"/>
    </source>
</evidence>
<dbReference type="PANTHER" id="PTHR28004">
    <property type="entry name" value="ZGC:162816-RELATED"/>
    <property type="match status" value="1"/>
</dbReference>
<dbReference type="CDD" id="cd06813">
    <property type="entry name" value="PLPDE_III_DSD_D-TA_like_2"/>
    <property type="match status" value="1"/>
</dbReference>
<organism evidence="2 3">
    <name type="scientific">Jiangella alba</name>
    <dbReference type="NCBI Taxonomy" id="561176"/>
    <lineage>
        <taxon>Bacteria</taxon>
        <taxon>Bacillati</taxon>
        <taxon>Actinomycetota</taxon>
        <taxon>Actinomycetes</taxon>
        <taxon>Jiangellales</taxon>
        <taxon>Jiangellaceae</taxon>
        <taxon>Jiangella</taxon>
    </lineage>
</organism>
<keyword evidence="3" id="KW-1185">Reference proteome</keyword>
<dbReference type="STRING" id="561176.SAMN04488561_2103"/>
<evidence type="ECO:0000313" key="3">
    <source>
        <dbReference type="Proteomes" id="UP000181980"/>
    </source>
</evidence>
<feature type="compositionally biased region" description="Pro residues" evidence="1">
    <location>
        <begin position="16"/>
        <end position="29"/>
    </location>
</feature>
<dbReference type="GO" id="GO:0036088">
    <property type="term" value="P:D-serine catabolic process"/>
    <property type="evidence" value="ECO:0007669"/>
    <property type="project" value="TreeGrafter"/>
</dbReference>
<reference evidence="3" key="1">
    <citation type="submission" date="2016-10" db="EMBL/GenBank/DDBJ databases">
        <authorList>
            <person name="Varghese N."/>
            <person name="Submissions S."/>
        </authorList>
    </citation>
    <scope>NUCLEOTIDE SEQUENCE [LARGE SCALE GENOMIC DNA]</scope>
    <source>
        <strain evidence="3">DSM 45237</strain>
    </source>
</reference>
<proteinExistence type="predicted"/>
<dbReference type="EMBL" id="FNUC01000003">
    <property type="protein sequence ID" value="SEE64923.1"/>
    <property type="molecule type" value="Genomic_DNA"/>
</dbReference>
<dbReference type="Gene3D" id="3.20.20.10">
    <property type="entry name" value="Alanine racemase"/>
    <property type="match status" value="1"/>
</dbReference>
<gene>
    <name evidence="2" type="ORF">SAMN04488561_2103</name>
</gene>
<feature type="region of interest" description="Disordered" evidence="1">
    <location>
        <begin position="1"/>
        <end position="32"/>
    </location>
</feature>
<dbReference type="Proteomes" id="UP000181980">
    <property type="component" value="Unassembled WGS sequence"/>
</dbReference>